<dbReference type="UniPathway" id="UPA00193"/>
<proteinExistence type="inferred from homology"/>
<keyword evidence="7 10" id="KW-0808">Transferase</keyword>
<evidence type="ECO:0000256" key="10">
    <source>
        <dbReference type="HAMAP-Rule" id="MF_00051"/>
    </source>
</evidence>
<keyword evidence="13" id="KW-0489">Methyltransferase</keyword>
<keyword evidence="5 10" id="KW-0963">Cytoplasm</keyword>
<evidence type="ECO:0000256" key="9">
    <source>
        <dbReference type="ARBA" id="ARBA00054606"/>
    </source>
</evidence>
<reference evidence="13 14" key="1">
    <citation type="submission" date="2015-10" db="EMBL/GenBank/DDBJ databases">
        <title>Draft genome sequence of Streptomyces longwoodensis DSM 41677, type strain for the species Streptomyces longwoodensis.</title>
        <authorList>
            <person name="Ruckert C."/>
            <person name="Winkler A."/>
            <person name="Kalinowski J."/>
            <person name="Kampfer P."/>
            <person name="Glaeser S."/>
        </authorList>
    </citation>
    <scope>NUCLEOTIDE SEQUENCE [LARGE SCALE GENOMIC DNA]</scope>
    <source>
        <strain evidence="13 14">DSM 41677</strain>
    </source>
</reference>
<dbReference type="PANTHER" id="PTHR11680">
    <property type="entry name" value="SERINE HYDROXYMETHYLTRANSFERASE"/>
    <property type="match status" value="1"/>
</dbReference>
<name>A0A117QM74_9ACTN</name>
<comment type="pathway">
    <text evidence="10">One-carbon metabolism; tetrahydrofolate interconversion.</text>
</comment>
<keyword evidence="10" id="KW-0028">Amino-acid biosynthesis</keyword>
<dbReference type="SUPFAM" id="SSF53383">
    <property type="entry name" value="PLP-dependent transferases"/>
    <property type="match status" value="1"/>
</dbReference>
<dbReference type="InterPro" id="IPR049943">
    <property type="entry name" value="Ser_HO-MeTrfase-like"/>
</dbReference>
<dbReference type="InterPro" id="IPR015422">
    <property type="entry name" value="PyrdxlP-dep_Trfase_small"/>
</dbReference>
<dbReference type="UniPathway" id="UPA00288">
    <property type="reaction ID" value="UER01023"/>
</dbReference>
<dbReference type="GeneID" id="91427453"/>
<evidence type="ECO:0000256" key="1">
    <source>
        <dbReference type="ARBA" id="ARBA00001933"/>
    </source>
</evidence>
<comment type="caution">
    <text evidence="13">The sequence shown here is derived from an EMBL/GenBank/DDBJ whole genome shotgun (WGS) entry which is preliminary data.</text>
</comment>
<evidence type="ECO:0000256" key="6">
    <source>
        <dbReference type="ARBA" id="ARBA00022563"/>
    </source>
</evidence>
<feature type="domain" description="Serine hydroxymethyltransferase-like" evidence="12">
    <location>
        <begin position="13"/>
        <end position="382"/>
    </location>
</feature>
<dbReference type="Pfam" id="PF00464">
    <property type="entry name" value="SHMT"/>
    <property type="match status" value="1"/>
</dbReference>
<dbReference type="EC" id="2.1.2.1" evidence="10"/>
<dbReference type="Proteomes" id="UP000053271">
    <property type="component" value="Unassembled WGS sequence"/>
</dbReference>
<comment type="catalytic activity">
    <reaction evidence="10">
        <text>(6R)-5,10-methylene-5,6,7,8-tetrahydrofolate + glycine + H2O = (6S)-5,6,7,8-tetrahydrofolate + L-serine</text>
        <dbReference type="Rhea" id="RHEA:15481"/>
        <dbReference type="ChEBI" id="CHEBI:15377"/>
        <dbReference type="ChEBI" id="CHEBI:15636"/>
        <dbReference type="ChEBI" id="CHEBI:33384"/>
        <dbReference type="ChEBI" id="CHEBI:57305"/>
        <dbReference type="ChEBI" id="CHEBI:57453"/>
        <dbReference type="EC" id="2.1.2.1"/>
    </reaction>
</comment>
<evidence type="ECO:0000256" key="7">
    <source>
        <dbReference type="ARBA" id="ARBA00022679"/>
    </source>
</evidence>
<dbReference type="InterPro" id="IPR015424">
    <property type="entry name" value="PyrdxlP-dep_Trfase"/>
</dbReference>
<dbReference type="EMBL" id="LMWS01000028">
    <property type="protein sequence ID" value="KUN36054.1"/>
    <property type="molecule type" value="Genomic_DNA"/>
</dbReference>
<comment type="cofactor">
    <cofactor evidence="1 10 11">
        <name>pyridoxal 5'-phosphate</name>
        <dbReference type="ChEBI" id="CHEBI:597326"/>
    </cofactor>
</comment>
<evidence type="ECO:0000313" key="13">
    <source>
        <dbReference type="EMBL" id="KUN36054.1"/>
    </source>
</evidence>
<dbReference type="HAMAP" id="MF_00051">
    <property type="entry name" value="SHMT"/>
    <property type="match status" value="1"/>
</dbReference>
<evidence type="ECO:0000256" key="11">
    <source>
        <dbReference type="PIRSR" id="PIRSR000412-50"/>
    </source>
</evidence>
<dbReference type="GO" id="GO:0004372">
    <property type="term" value="F:glycine hydroxymethyltransferase activity"/>
    <property type="evidence" value="ECO:0007669"/>
    <property type="project" value="UniProtKB-UniRule"/>
</dbReference>
<evidence type="ECO:0000259" key="12">
    <source>
        <dbReference type="Pfam" id="PF00464"/>
    </source>
</evidence>
<dbReference type="STRING" id="68231.AQJ30_22840"/>
<dbReference type="GO" id="GO:0019264">
    <property type="term" value="P:glycine biosynthetic process from serine"/>
    <property type="evidence" value="ECO:0007669"/>
    <property type="project" value="UniProtKB-UniRule"/>
</dbReference>
<comment type="subunit">
    <text evidence="4 10">Homodimer.</text>
</comment>
<dbReference type="NCBIfam" id="NF000586">
    <property type="entry name" value="PRK00011.1"/>
    <property type="match status" value="1"/>
</dbReference>
<evidence type="ECO:0000256" key="2">
    <source>
        <dbReference type="ARBA" id="ARBA00004496"/>
    </source>
</evidence>
<evidence type="ECO:0000256" key="5">
    <source>
        <dbReference type="ARBA" id="ARBA00022490"/>
    </source>
</evidence>
<evidence type="ECO:0000256" key="4">
    <source>
        <dbReference type="ARBA" id="ARBA00011738"/>
    </source>
</evidence>
<comment type="similarity">
    <text evidence="3 10">Belongs to the SHMT family.</text>
</comment>
<keyword evidence="14" id="KW-1185">Reference proteome</keyword>
<comment type="function">
    <text evidence="9">Catalyzes the reversible interconversion of serine and glycine with tetrahydrofolate (THF) serving as the one-carbon carrier. This reaction serves as the major source of one-carbon groups required for the biosynthesis of purines, thymidylate, methionine, and other important biomolecules. Also exhibits THF-independent aldolase activity toward beta-hydroxyamino acids, producing glycine and aldehydes, via a retro-aldol mechanism. Thus, is able to catalyze the cleavage of L-allo-threonine.</text>
</comment>
<dbReference type="AlphaFoldDB" id="A0A117QM74"/>
<sequence length="412" mass="42934">MTVSHALEADLLRRQDPELAEILLAERMRQATTLQLSAAENFSSPAVLAALGSPLANKYAEGYPGARHHGGCEIVDMAERIAVDRAKALFGAEHANVQSHSGSSAVLAAYAALLRPGDTVLALGLSHGGHLTHGSPANFSGRWFDFVPYGVDAETGLVDREQVRTLARTHRPKAIVCGSIAYPRHLEYAFFREVADEVGAFLVADAAHPIGLVAGGAAPSPVPYADVVCATTHKVLRGPRGGMLLCGADLAERVDRAVFPFTQGGAQMHTIAAKAVAFGEAATPAFSAYAHRVVANARVLAAGLAAQGLAVTTGGTDTHLVTADPAPLGVDGRTARGLLAGAGIVLECCALPHADLRGLRLGTAAVTTQGMGEEQMTAVATLMARVLRRETDAQRARDDVRDLVAAFPPYPG</sequence>
<dbReference type="RefSeq" id="WP_067237134.1">
    <property type="nucleotide sequence ID" value="NZ_KQ948556.1"/>
</dbReference>
<organism evidence="13 14">
    <name type="scientific">Streptomyces longwoodensis</name>
    <dbReference type="NCBI Taxonomy" id="68231"/>
    <lineage>
        <taxon>Bacteria</taxon>
        <taxon>Bacillati</taxon>
        <taxon>Actinomycetota</taxon>
        <taxon>Actinomycetes</taxon>
        <taxon>Kitasatosporales</taxon>
        <taxon>Streptomycetaceae</taxon>
        <taxon>Streptomyces</taxon>
    </lineage>
</organism>
<feature type="binding site" evidence="10">
    <location>
        <position position="125"/>
    </location>
    <ligand>
        <name>(6S)-5,6,7,8-tetrahydrofolate</name>
        <dbReference type="ChEBI" id="CHEBI:57453"/>
    </ligand>
</feature>
<feature type="binding site" evidence="10">
    <location>
        <begin position="129"/>
        <end position="131"/>
    </location>
    <ligand>
        <name>(6S)-5,6,7,8-tetrahydrofolate</name>
        <dbReference type="ChEBI" id="CHEBI:57453"/>
    </ligand>
</feature>
<dbReference type="GO" id="GO:0032259">
    <property type="term" value="P:methylation"/>
    <property type="evidence" value="ECO:0007669"/>
    <property type="project" value="UniProtKB-KW"/>
</dbReference>
<evidence type="ECO:0000313" key="14">
    <source>
        <dbReference type="Proteomes" id="UP000053271"/>
    </source>
</evidence>
<dbReference type="GO" id="GO:0008168">
    <property type="term" value="F:methyltransferase activity"/>
    <property type="evidence" value="ECO:0007669"/>
    <property type="project" value="UniProtKB-KW"/>
</dbReference>
<dbReference type="GO" id="GO:0030170">
    <property type="term" value="F:pyridoxal phosphate binding"/>
    <property type="evidence" value="ECO:0007669"/>
    <property type="project" value="UniProtKB-UniRule"/>
</dbReference>
<comment type="subcellular location">
    <subcellularLocation>
        <location evidence="2 10">Cytoplasm</location>
    </subcellularLocation>
</comment>
<evidence type="ECO:0000256" key="3">
    <source>
        <dbReference type="ARBA" id="ARBA00006376"/>
    </source>
</evidence>
<accession>A0A117QM74</accession>
<keyword evidence="6 10" id="KW-0554">One-carbon metabolism</keyword>
<dbReference type="FunFam" id="3.40.640.10:FF:000001">
    <property type="entry name" value="Serine hydroxymethyltransferase"/>
    <property type="match status" value="1"/>
</dbReference>
<comment type="pathway">
    <text evidence="10">Amino-acid biosynthesis; glycine biosynthesis; glycine from L-serine: step 1/1.</text>
</comment>
<dbReference type="GO" id="GO:0042803">
    <property type="term" value="F:protein homodimerization activity"/>
    <property type="evidence" value="ECO:0007669"/>
    <property type="project" value="UniProtKB-ARBA"/>
</dbReference>
<dbReference type="GO" id="GO:0035999">
    <property type="term" value="P:tetrahydrofolate interconversion"/>
    <property type="evidence" value="ECO:0007669"/>
    <property type="project" value="UniProtKB-UniRule"/>
</dbReference>
<dbReference type="InterPro" id="IPR001085">
    <property type="entry name" value="Ser_HO-MeTrfase"/>
</dbReference>
<dbReference type="GO" id="GO:0005829">
    <property type="term" value="C:cytosol"/>
    <property type="evidence" value="ECO:0007669"/>
    <property type="project" value="TreeGrafter"/>
</dbReference>
<evidence type="ECO:0000256" key="8">
    <source>
        <dbReference type="ARBA" id="ARBA00022898"/>
    </source>
</evidence>
<dbReference type="CDD" id="cd00378">
    <property type="entry name" value="SHMT"/>
    <property type="match status" value="1"/>
</dbReference>
<dbReference type="PIRSF" id="PIRSF000412">
    <property type="entry name" value="SHMT"/>
    <property type="match status" value="1"/>
</dbReference>
<dbReference type="Gene3D" id="3.90.1150.10">
    <property type="entry name" value="Aspartate Aminotransferase, domain 1"/>
    <property type="match status" value="1"/>
</dbReference>
<keyword evidence="8 10" id="KW-0663">Pyridoxal phosphate</keyword>
<protein>
    <recommendedName>
        <fullName evidence="10">Serine hydroxymethyltransferase</fullName>
        <shortName evidence="10">SHMT</shortName>
        <shortName evidence="10">Serine methylase</shortName>
        <ecNumber evidence="10">2.1.2.1</ecNumber>
    </recommendedName>
</protein>
<dbReference type="InterPro" id="IPR039429">
    <property type="entry name" value="SHMT-like_dom"/>
</dbReference>
<feature type="modified residue" description="N6-(pyridoxal phosphate)lysine" evidence="10 11">
    <location>
        <position position="234"/>
    </location>
</feature>
<dbReference type="PANTHER" id="PTHR11680:SF35">
    <property type="entry name" value="SERINE HYDROXYMETHYLTRANSFERASE 1"/>
    <property type="match status" value="1"/>
</dbReference>
<comment type="caution">
    <text evidence="10">Lacks conserved residue(s) required for the propagation of feature annotation.</text>
</comment>
<gene>
    <name evidence="10" type="primary">glyA</name>
    <name evidence="13" type="ORF">AQJ30_22840</name>
</gene>
<dbReference type="Gene3D" id="3.40.640.10">
    <property type="entry name" value="Type I PLP-dependent aspartate aminotransferase-like (Major domain)"/>
    <property type="match status" value="1"/>
</dbReference>
<dbReference type="InterPro" id="IPR015421">
    <property type="entry name" value="PyrdxlP-dep_Trfase_major"/>
</dbReference>
<feature type="site" description="Plays an important role in substrate specificity" evidence="10">
    <location>
        <position position="233"/>
    </location>
</feature>